<evidence type="ECO:0000313" key="2">
    <source>
        <dbReference type="Proteomes" id="UP000054721"/>
    </source>
</evidence>
<organism evidence="1 2">
    <name type="scientific">Trichinella nativa</name>
    <dbReference type="NCBI Taxonomy" id="6335"/>
    <lineage>
        <taxon>Eukaryota</taxon>
        <taxon>Metazoa</taxon>
        <taxon>Ecdysozoa</taxon>
        <taxon>Nematoda</taxon>
        <taxon>Enoplea</taxon>
        <taxon>Dorylaimia</taxon>
        <taxon>Trichinellida</taxon>
        <taxon>Trichinellidae</taxon>
        <taxon>Trichinella</taxon>
    </lineage>
</organism>
<comment type="caution">
    <text evidence="1">The sequence shown here is derived from an EMBL/GenBank/DDBJ whole genome shotgun (WGS) entry which is preliminary data.</text>
</comment>
<protein>
    <submittedName>
        <fullName evidence="1">Uncharacterized protein</fullName>
    </submittedName>
</protein>
<accession>A0A0V1LH63</accession>
<proteinExistence type="predicted"/>
<evidence type="ECO:0000313" key="1">
    <source>
        <dbReference type="EMBL" id="KRZ58822.1"/>
    </source>
</evidence>
<dbReference type="AlphaFoldDB" id="A0A0V1LH63"/>
<dbReference type="Proteomes" id="UP000054721">
    <property type="component" value="Unassembled WGS sequence"/>
</dbReference>
<sequence>MKDKSYINMGIIENYHIRKLFSCKIPLLAFYKFQRGRPRLYIKGMPLHTFTEVMDAISKKDQVDSPFH</sequence>
<name>A0A0V1LH63_9BILA</name>
<reference evidence="1 2" key="1">
    <citation type="submission" date="2015-05" db="EMBL/GenBank/DDBJ databases">
        <title>Evolution of Trichinella species and genotypes.</title>
        <authorList>
            <person name="Korhonen P.K."/>
            <person name="Edoardo P."/>
            <person name="Giuseppe L.R."/>
            <person name="Gasser R.B."/>
        </authorList>
    </citation>
    <scope>NUCLEOTIDE SEQUENCE [LARGE SCALE GENOMIC DNA]</scope>
    <source>
        <strain evidence="1">ISS10</strain>
    </source>
</reference>
<dbReference type="EMBL" id="JYDW01000051">
    <property type="protein sequence ID" value="KRZ58822.1"/>
    <property type="molecule type" value="Genomic_DNA"/>
</dbReference>
<keyword evidence="2" id="KW-1185">Reference proteome</keyword>
<gene>
    <name evidence="1" type="ORF">T02_8519</name>
</gene>